<name>A0A936TCV9_9ACTN</name>
<dbReference type="InterPro" id="IPR011344">
    <property type="entry name" value="ssDNA-bd"/>
</dbReference>
<comment type="caution">
    <text evidence="2">Lacks conserved residue(s) required for the propagation of feature annotation.</text>
</comment>
<dbReference type="PROSITE" id="PS50935">
    <property type="entry name" value="SSB"/>
    <property type="match status" value="1"/>
</dbReference>
<protein>
    <recommendedName>
        <fullName evidence="2 3">Single-stranded DNA-binding protein</fullName>
        <shortName evidence="2">SSB</shortName>
    </recommendedName>
</protein>
<evidence type="ECO:0000256" key="2">
    <source>
        <dbReference type="HAMAP-Rule" id="MF_00984"/>
    </source>
</evidence>
<dbReference type="InterPro" id="IPR000424">
    <property type="entry name" value="Primosome_PriB/ssb"/>
</dbReference>
<dbReference type="NCBIfam" id="TIGR00621">
    <property type="entry name" value="ssb"/>
    <property type="match status" value="1"/>
</dbReference>
<evidence type="ECO:0000256" key="4">
    <source>
        <dbReference type="SAM" id="MobiDB-lite"/>
    </source>
</evidence>
<dbReference type="GO" id="GO:0006260">
    <property type="term" value="P:DNA replication"/>
    <property type="evidence" value="ECO:0007669"/>
    <property type="project" value="InterPro"/>
</dbReference>
<evidence type="ECO:0000313" key="6">
    <source>
        <dbReference type="Proteomes" id="UP000727993"/>
    </source>
</evidence>
<gene>
    <name evidence="5" type="primary">ssb</name>
    <name evidence="5" type="ORF">IPN02_08880</name>
</gene>
<dbReference type="Proteomes" id="UP000727993">
    <property type="component" value="Unassembled WGS sequence"/>
</dbReference>
<dbReference type="Pfam" id="PF00436">
    <property type="entry name" value="SSB"/>
    <property type="match status" value="1"/>
</dbReference>
<dbReference type="AlphaFoldDB" id="A0A936TCV9"/>
<dbReference type="HAMAP" id="MF_00984">
    <property type="entry name" value="SSB"/>
    <property type="match status" value="1"/>
</dbReference>
<dbReference type="PANTHER" id="PTHR10302">
    <property type="entry name" value="SINGLE-STRANDED DNA-BINDING PROTEIN"/>
    <property type="match status" value="1"/>
</dbReference>
<dbReference type="Gene3D" id="2.40.50.140">
    <property type="entry name" value="Nucleic acid-binding proteins"/>
    <property type="match status" value="1"/>
</dbReference>
<evidence type="ECO:0000256" key="1">
    <source>
        <dbReference type="ARBA" id="ARBA00023125"/>
    </source>
</evidence>
<dbReference type="CDD" id="cd04496">
    <property type="entry name" value="SSB_OBF"/>
    <property type="match status" value="1"/>
</dbReference>
<dbReference type="GO" id="GO:0003697">
    <property type="term" value="F:single-stranded DNA binding"/>
    <property type="evidence" value="ECO:0007669"/>
    <property type="project" value="UniProtKB-UniRule"/>
</dbReference>
<evidence type="ECO:0000313" key="5">
    <source>
        <dbReference type="EMBL" id="MBK9296936.1"/>
    </source>
</evidence>
<reference evidence="5 6" key="1">
    <citation type="submission" date="2020-10" db="EMBL/GenBank/DDBJ databases">
        <title>Connecting structure to function with the recovery of over 1000 high-quality activated sludge metagenome-assembled genomes encoding full-length rRNA genes using long-read sequencing.</title>
        <authorList>
            <person name="Singleton C.M."/>
            <person name="Petriglieri F."/>
            <person name="Kristensen J.M."/>
            <person name="Kirkegaard R.H."/>
            <person name="Michaelsen T.Y."/>
            <person name="Andersen M.H."/>
            <person name="Karst S.M."/>
            <person name="Dueholm M.S."/>
            <person name="Nielsen P.H."/>
            <person name="Albertsen M."/>
        </authorList>
    </citation>
    <scope>NUCLEOTIDE SEQUENCE [LARGE SCALE GENOMIC DNA]</scope>
    <source>
        <strain evidence="5">Lyne_18-Q3-R50-59_MAXAC.006</strain>
    </source>
</reference>
<accession>A0A936TCV9</accession>
<feature type="compositionally biased region" description="Gly residues" evidence="4">
    <location>
        <begin position="124"/>
        <end position="137"/>
    </location>
</feature>
<comment type="subunit">
    <text evidence="2">Homotetramer.</text>
</comment>
<dbReference type="InterPro" id="IPR012340">
    <property type="entry name" value="NA-bd_OB-fold"/>
</dbReference>
<dbReference type="GO" id="GO:0009295">
    <property type="term" value="C:nucleoid"/>
    <property type="evidence" value="ECO:0007669"/>
    <property type="project" value="TreeGrafter"/>
</dbReference>
<dbReference type="EMBL" id="JADJZA010000006">
    <property type="protein sequence ID" value="MBK9296936.1"/>
    <property type="molecule type" value="Genomic_DNA"/>
</dbReference>
<keyword evidence="1 2" id="KW-0238">DNA-binding</keyword>
<dbReference type="PANTHER" id="PTHR10302:SF27">
    <property type="entry name" value="SINGLE-STRANDED DNA-BINDING PROTEIN"/>
    <property type="match status" value="1"/>
</dbReference>
<dbReference type="SUPFAM" id="SSF50249">
    <property type="entry name" value="Nucleic acid-binding proteins"/>
    <property type="match status" value="1"/>
</dbReference>
<proteinExistence type="inferred from homology"/>
<sequence length="157" mass="16835">MATNTVTIIGNITRDPELRFTPSGQAVANFGVAVNRRWQNRQTNEWEEATSFFDIVAWAQLGENVSESCPKGTRVIVTGRLDQRSWDGPEGDRRSKVEIVADEVAPSLRWASAEITKNEKRNPGDGGFSGGGGGGGSAAAPPPAAPPAGYNYDEEPF</sequence>
<feature type="region of interest" description="Disordered" evidence="4">
    <location>
        <begin position="111"/>
        <end position="157"/>
    </location>
</feature>
<organism evidence="5 6">
    <name type="scientific">Candidatus Neomicrothrix subdominans</name>
    <dbReference type="NCBI Taxonomy" id="2954438"/>
    <lineage>
        <taxon>Bacteria</taxon>
        <taxon>Bacillati</taxon>
        <taxon>Actinomycetota</taxon>
        <taxon>Acidimicrobiia</taxon>
        <taxon>Acidimicrobiales</taxon>
        <taxon>Microthrixaceae</taxon>
        <taxon>Candidatus Neomicrothrix</taxon>
    </lineage>
</organism>
<comment type="caution">
    <text evidence="5">The sequence shown here is derived from an EMBL/GenBank/DDBJ whole genome shotgun (WGS) entry which is preliminary data.</text>
</comment>
<evidence type="ECO:0000256" key="3">
    <source>
        <dbReference type="RuleBase" id="RU000524"/>
    </source>
</evidence>